<dbReference type="SMART" id="SM00796">
    <property type="entry name" value="AHS1"/>
    <property type="match status" value="1"/>
</dbReference>
<sequence length="150" mass="16156">MEAAAEDHTRTVIIPVCYGGELGPDLEYVATEHGLTPDEVIAIHTSGDYLVHMIGFAPGFPYLGGLSEKIATPRRPTPRLRVEAGTVGIGGKQTGVYPVSTPGGWQCIGRTPLALFRPVEDPPSLLAAGDRVRFVSISLQEYLEQKEGER</sequence>
<dbReference type="GO" id="GO:0016787">
    <property type="term" value="F:hydrolase activity"/>
    <property type="evidence" value="ECO:0007669"/>
    <property type="project" value="UniProtKB-KW"/>
</dbReference>
<proteinExistence type="predicted"/>
<dbReference type="InterPro" id="IPR029000">
    <property type="entry name" value="Cyclophilin-like_dom_sf"/>
</dbReference>
<reference evidence="5" key="1">
    <citation type="journal article" date="2015" name="Genom Data">
        <title>Draft genome sequences of Phytophthora kernoviae and Phytophthora ramorum lineage EU2 from Scotland.</title>
        <authorList>
            <person name="Sambles C."/>
            <person name="Schlenzig A."/>
            <person name="O'Neill P."/>
            <person name="Grant M."/>
            <person name="Studholme D.J."/>
        </authorList>
    </citation>
    <scope>NUCLEOTIDE SEQUENCE</scope>
    <source>
        <strain evidence="5">00238/432</strain>
    </source>
</reference>
<dbReference type="EMBL" id="AOFI03000015">
    <property type="protein sequence ID" value="KAF4324628.1"/>
    <property type="molecule type" value="Genomic_DNA"/>
</dbReference>
<gene>
    <name evidence="5" type="ORF">G195_001979</name>
</gene>
<comment type="caution">
    <text evidence="5">The sequence shown here is derived from an EMBL/GenBank/DDBJ whole genome shotgun (WGS) entry which is preliminary data.</text>
</comment>
<evidence type="ECO:0000256" key="1">
    <source>
        <dbReference type="ARBA" id="ARBA00022741"/>
    </source>
</evidence>
<dbReference type="GO" id="GO:0005524">
    <property type="term" value="F:ATP binding"/>
    <property type="evidence" value="ECO:0007669"/>
    <property type="project" value="UniProtKB-KW"/>
</dbReference>
<evidence type="ECO:0000256" key="3">
    <source>
        <dbReference type="ARBA" id="ARBA00022840"/>
    </source>
</evidence>
<organism evidence="5 6">
    <name type="scientific">Phytophthora kernoviae 00238/432</name>
    <dbReference type="NCBI Taxonomy" id="1284355"/>
    <lineage>
        <taxon>Eukaryota</taxon>
        <taxon>Sar</taxon>
        <taxon>Stramenopiles</taxon>
        <taxon>Oomycota</taxon>
        <taxon>Peronosporomycetes</taxon>
        <taxon>Peronosporales</taxon>
        <taxon>Peronosporaceae</taxon>
        <taxon>Phytophthora</taxon>
    </lineage>
</organism>
<dbReference type="InterPro" id="IPR010016">
    <property type="entry name" value="PxpB"/>
</dbReference>
<dbReference type="InterPro" id="IPR003833">
    <property type="entry name" value="CT_C_D"/>
</dbReference>
<keyword evidence="1" id="KW-0547">Nucleotide-binding</keyword>
<evidence type="ECO:0000256" key="2">
    <source>
        <dbReference type="ARBA" id="ARBA00022801"/>
    </source>
</evidence>
<accession>A0A8J4SSB0</accession>
<feature type="domain" description="Carboxyltransferase" evidence="4">
    <location>
        <begin position="1"/>
        <end position="126"/>
    </location>
</feature>
<reference evidence="5" key="2">
    <citation type="submission" date="2020-02" db="EMBL/GenBank/DDBJ databases">
        <authorList>
            <person name="Studholme D.J."/>
        </authorList>
    </citation>
    <scope>NUCLEOTIDE SEQUENCE</scope>
    <source>
        <strain evidence="5">00238/432</strain>
    </source>
</reference>
<dbReference type="SUPFAM" id="SSF50891">
    <property type="entry name" value="Cyclophilin-like"/>
    <property type="match status" value="1"/>
</dbReference>
<dbReference type="PANTHER" id="PTHR34698:SF2">
    <property type="entry name" value="5-OXOPROLINASE SUBUNIT B"/>
    <property type="match status" value="1"/>
</dbReference>
<keyword evidence="3" id="KW-0067">ATP-binding</keyword>
<evidence type="ECO:0000313" key="5">
    <source>
        <dbReference type="EMBL" id="KAF4324628.1"/>
    </source>
</evidence>
<dbReference type="NCBIfam" id="TIGR00370">
    <property type="entry name" value="5-oxoprolinase subunit PxpB"/>
    <property type="match status" value="1"/>
</dbReference>
<evidence type="ECO:0000313" key="6">
    <source>
        <dbReference type="Proteomes" id="UP000702964"/>
    </source>
</evidence>
<keyword evidence="2" id="KW-0378">Hydrolase</keyword>
<protein>
    <recommendedName>
        <fullName evidence="4">Carboxyltransferase domain-containing protein</fullName>
    </recommendedName>
</protein>
<evidence type="ECO:0000259" key="4">
    <source>
        <dbReference type="SMART" id="SM00796"/>
    </source>
</evidence>
<dbReference type="Pfam" id="PF02682">
    <property type="entry name" value="CT_C_D"/>
    <property type="match status" value="1"/>
</dbReference>
<name>A0A8J4SSB0_9STRA</name>
<dbReference type="Proteomes" id="UP000702964">
    <property type="component" value="Unassembled WGS sequence"/>
</dbReference>
<dbReference type="Gene3D" id="2.40.100.10">
    <property type="entry name" value="Cyclophilin-like"/>
    <property type="match status" value="1"/>
</dbReference>
<dbReference type="AlphaFoldDB" id="A0A8J4SSB0"/>
<dbReference type="PANTHER" id="PTHR34698">
    <property type="entry name" value="5-OXOPROLINASE SUBUNIT B"/>
    <property type="match status" value="1"/>
</dbReference>